<feature type="transmembrane region" description="Helical" evidence="3">
    <location>
        <begin position="12"/>
        <end position="37"/>
    </location>
</feature>
<sequence length="418" mass="45271">PVDRGFGAWSFLLAAVIIEAHVWCFPLGFGLFLTAYLDEPALVSQPNSSFLLPLIGTLSTGVLYLTGPFLYPYISRYPQHRRPCMWVGFCLCWTSLLGASYTTKIQILILLQGVLFALGGALLYSPCISYMSEWFVRRRGLANGILFSGSAAGGLFLPFIIPPLIRAHGPFATLRILSVAIIIAVFPALFFIKPRLPEKRVHGPRRRSAGSGIWLSSSPWWILVVANTIQGFGYFVPIIWLPVYTSALNVRPSTASLALSLLNGFAAVGPLVLGTLSDYVSPWLLAVITATLSCISTLVLWGALGNISALMAFGATYGLFAGGWSTLYTGFVRGITEDDHSLSITLYGFLMLTRGLGNVLCTPISTALANISTDFAYPREGRSGFTLEGGRFHKLIVYVGMCYAGAAAVALVGWSREK</sequence>
<comment type="subcellular location">
    <subcellularLocation>
        <location evidence="1">Membrane</location>
        <topology evidence="1">Multi-pass membrane protein</topology>
    </subcellularLocation>
</comment>
<feature type="transmembrane region" description="Helical" evidence="3">
    <location>
        <begin position="173"/>
        <end position="192"/>
    </location>
</feature>
<dbReference type="PANTHER" id="PTHR11360">
    <property type="entry name" value="MONOCARBOXYLATE TRANSPORTER"/>
    <property type="match status" value="1"/>
</dbReference>
<keyword evidence="3" id="KW-1133">Transmembrane helix</keyword>
<dbReference type="InterPro" id="IPR036259">
    <property type="entry name" value="MFS_trans_sf"/>
</dbReference>
<dbReference type="SUPFAM" id="SSF103473">
    <property type="entry name" value="MFS general substrate transporter"/>
    <property type="match status" value="1"/>
</dbReference>
<dbReference type="GeneID" id="20666664"/>
<keyword evidence="3" id="KW-0472">Membrane</keyword>
<dbReference type="HOGENOM" id="CLU_001265_1_2_1"/>
<dbReference type="AlphaFoldDB" id="W4K757"/>
<feature type="transmembrane region" description="Helical" evidence="3">
    <location>
        <begin position="140"/>
        <end position="161"/>
    </location>
</feature>
<feature type="transmembrane region" description="Helical" evidence="3">
    <location>
        <begin position="49"/>
        <end position="71"/>
    </location>
</feature>
<feature type="transmembrane region" description="Helical" evidence="3">
    <location>
        <begin position="107"/>
        <end position="128"/>
    </location>
</feature>
<feature type="transmembrane region" description="Helical" evidence="3">
    <location>
        <begin position="283"/>
        <end position="304"/>
    </location>
</feature>
<dbReference type="Pfam" id="PF07690">
    <property type="entry name" value="MFS_1"/>
    <property type="match status" value="1"/>
</dbReference>
<keyword evidence="3" id="KW-0812">Transmembrane</keyword>
<dbReference type="OrthoDB" id="2213137at2759"/>
<name>W4K757_HETIT</name>
<dbReference type="GO" id="GO:0016020">
    <property type="term" value="C:membrane"/>
    <property type="evidence" value="ECO:0007669"/>
    <property type="project" value="UniProtKB-SubCell"/>
</dbReference>
<dbReference type="InterPro" id="IPR011701">
    <property type="entry name" value="MFS"/>
</dbReference>
<dbReference type="InterPro" id="IPR050327">
    <property type="entry name" value="Proton-linked_MCT"/>
</dbReference>
<feature type="transmembrane region" description="Helical" evidence="3">
    <location>
        <begin position="344"/>
        <end position="369"/>
    </location>
</feature>
<feature type="transmembrane region" description="Helical" evidence="3">
    <location>
        <begin position="255"/>
        <end position="276"/>
    </location>
</feature>
<reference evidence="4 5" key="1">
    <citation type="journal article" date="2012" name="New Phytol.">
        <title>Insight into trade-off between wood decay and parasitism from the genome of a fungal forest pathogen.</title>
        <authorList>
            <person name="Olson A."/>
            <person name="Aerts A."/>
            <person name="Asiegbu F."/>
            <person name="Belbahri L."/>
            <person name="Bouzid O."/>
            <person name="Broberg A."/>
            <person name="Canback B."/>
            <person name="Coutinho P.M."/>
            <person name="Cullen D."/>
            <person name="Dalman K."/>
            <person name="Deflorio G."/>
            <person name="van Diepen L.T."/>
            <person name="Dunand C."/>
            <person name="Duplessis S."/>
            <person name="Durling M."/>
            <person name="Gonthier P."/>
            <person name="Grimwood J."/>
            <person name="Fossdal C.G."/>
            <person name="Hansson D."/>
            <person name="Henrissat B."/>
            <person name="Hietala A."/>
            <person name="Himmelstrand K."/>
            <person name="Hoffmeister D."/>
            <person name="Hogberg N."/>
            <person name="James T.Y."/>
            <person name="Karlsson M."/>
            <person name="Kohler A."/>
            <person name="Kues U."/>
            <person name="Lee Y.H."/>
            <person name="Lin Y.C."/>
            <person name="Lind M."/>
            <person name="Lindquist E."/>
            <person name="Lombard V."/>
            <person name="Lucas S."/>
            <person name="Lunden K."/>
            <person name="Morin E."/>
            <person name="Murat C."/>
            <person name="Park J."/>
            <person name="Raffaello T."/>
            <person name="Rouze P."/>
            <person name="Salamov A."/>
            <person name="Schmutz J."/>
            <person name="Solheim H."/>
            <person name="Stahlberg J."/>
            <person name="Velez H."/>
            <person name="de Vries R.P."/>
            <person name="Wiebenga A."/>
            <person name="Woodward S."/>
            <person name="Yakovlev I."/>
            <person name="Garbelotto M."/>
            <person name="Martin F."/>
            <person name="Grigoriev I.V."/>
            <person name="Stenlid J."/>
        </authorList>
    </citation>
    <scope>NUCLEOTIDE SEQUENCE [LARGE SCALE GENOMIC DNA]</scope>
    <source>
        <strain evidence="4 5">TC 32-1</strain>
    </source>
</reference>
<feature type="transmembrane region" description="Helical" evidence="3">
    <location>
        <begin position="395"/>
        <end position="414"/>
    </location>
</feature>
<evidence type="ECO:0000256" key="3">
    <source>
        <dbReference type="SAM" id="Phobius"/>
    </source>
</evidence>
<feature type="transmembrane region" description="Helical" evidence="3">
    <location>
        <begin position="213"/>
        <end position="235"/>
    </location>
</feature>
<dbReference type="GO" id="GO:0022857">
    <property type="term" value="F:transmembrane transporter activity"/>
    <property type="evidence" value="ECO:0007669"/>
    <property type="project" value="InterPro"/>
</dbReference>
<dbReference type="Gene3D" id="1.20.1250.20">
    <property type="entry name" value="MFS general substrate transporter like domains"/>
    <property type="match status" value="2"/>
</dbReference>
<feature type="transmembrane region" description="Helical" evidence="3">
    <location>
        <begin position="310"/>
        <end position="332"/>
    </location>
</feature>
<evidence type="ECO:0000256" key="2">
    <source>
        <dbReference type="ARBA" id="ARBA00006727"/>
    </source>
</evidence>
<dbReference type="EMBL" id="KI925459">
    <property type="protein sequence ID" value="ETW80881.1"/>
    <property type="molecule type" value="Genomic_DNA"/>
</dbReference>
<protein>
    <submittedName>
        <fullName evidence="4">MFS monocarboxylate transporter</fullName>
    </submittedName>
</protein>
<accession>W4K757</accession>
<dbReference type="Proteomes" id="UP000030671">
    <property type="component" value="Unassembled WGS sequence"/>
</dbReference>
<feature type="non-terminal residue" evidence="4">
    <location>
        <position position="1"/>
    </location>
</feature>
<feature type="non-terminal residue" evidence="4">
    <location>
        <position position="418"/>
    </location>
</feature>
<dbReference type="KEGG" id="hir:HETIRDRAFT_11979"/>
<organism evidence="4 5">
    <name type="scientific">Heterobasidion irregulare (strain TC 32-1)</name>
    <dbReference type="NCBI Taxonomy" id="747525"/>
    <lineage>
        <taxon>Eukaryota</taxon>
        <taxon>Fungi</taxon>
        <taxon>Dikarya</taxon>
        <taxon>Basidiomycota</taxon>
        <taxon>Agaricomycotina</taxon>
        <taxon>Agaricomycetes</taxon>
        <taxon>Russulales</taxon>
        <taxon>Bondarzewiaceae</taxon>
        <taxon>Heterobasidion</taxon>
        <taxon>Heterobasidion annosum species complex</taxon>
    </lineage>
</organism>
<dbReference type="PANTHER" id="PTHR11360:SF287">
    <property type="entry name" value="MFS MONOCARBOXYLATE TRANSPORTER"/>
    <property type="match status" value="1"/>
</dbReference>
<gene>
    <name evidence="4" type="ORF">HETIRDRAFT_11979</name>
</gene>
<evidence type="ECO:0000313" key="4">
    <source>
        <dbReference type="EMBL" id="ETW80881.1"/>
    </source>
</evidence>
<dbReference type="eggNOG" id="KOG2504">
    <property type="taxonomic scope" value="Eukaryota"/>
</dbReference>
<evidence type="ECO:0000256" key="1">
    <source>
        <dbReference type="ARBA" id="ARBA00004141"/>
    </source>
</evidence>
<evidence type="ECO:0000313" key="5">
    <source>
        <dbReference type="Proteomes" id="UP000030671"/>
    </source>
</evidence>
<dbReference type="RefSeq" id="XP_009546875.1">
    <property type="nucleotide sequence ID" value="XM_009548580.1"/>
</dbReference>
<dbReference type="InParanoid" id="W4K757"/>
<comment type="similarity">
    <text evidence="2">Belongs to the major facilitator superfamily. Monocarboxylate porter (TC 2.A.1.13) family.</text>
</comment>
<feature type="transmembrane region" description="Helical" evidence="3">
    <location>
        <begin position="83"/>
        <end position="101"/>
    </location>
</feature>
<keyword evidence="5" id="KW-1185">Reference proteome</keyword>
<proteinExistence type="inferred from homology"/>